<dbReference type="Proteomes" id="UP000239236">
    <property type="component" value="Unassembled WGS sequence"/>
</dbReference>
<comment type="caution">
    <text evidence="1">The sequence shown here is derived from an EMBL/GenBank/DDBJ whole genome shotgun (WGS) entry which is preliminary data.</text>
</comment>
<name>A0ABX5DP62_9BACI</name>
<dbReference type="EMBL" id="PVRR01000017">
    <property type="protein sequence ID" value="PRT35344.1"/>
    <property type="molecule type" value="Genomic_DNA"/>
</dbReference>
<accession>A0ABX5DP62</accession>
<sequence length="102" mass="12211">MDQNYEKDWKERWEAIVMKDGELDLEQVKKELSDYRYLLQQVPTVYCELAGLSKPFYPAKTIIERAQERQEEYARDIYLDDIKSMADEDGNVSVEDIENYFN</sequence>
<protein>
    <submittedName>
        <fullName evidence="1">Uncharacterized protein</fullName>
    </submittedName>
</protein>
<proteinExistence type="predicted"/>
<reference evidence="1 2" key="1">
    <citation type="submission" date="2018-03" db="EMBL/GenBank/DDBJ databases">
        <title>Genotypic and phenotypic analysis of antagonistic Bacillus spp. isolated from rhizosphere soil of plants in Tibet.</title>
        <authorList>
            <person name="Borriss R."/>
            <person name="Lasch P."/>
            <person name="Wu L."/>
            <person name="Wu H."/>
            <person name="Gao X."/>
        </authorList>
    </citation>
    <scope>NUCLEOTIDE SEQUENCE [LARGE SCALE GENOMIC DNA]</scope>
    <source>
        <strain evidence="1 2">NMSW16</strain>
    </source>
</reference>
<evidence type="ECO:0000313" key="2">
    <source>
        <dbReference type="Proteomes" id="UP000239236"/>
    </source>
</evidence>
<gene>
    <name evidence="1" type="ORF">C6357_29575</name>
</gene>
<dbReference type="RefSeq" id="WP_106102900.1">
    <property type="nucleotide sequence ID" value="NZ_PVRR01000017.1"/>
</dbReference>
<organism evidence="1 2">
    <name type="scientific">Bacillus wiedmannii</name>
    <dbReference type="NCBI Taxonomy" id="1890302"/>
    <lineage>
        <taxon>Bacteria</taxon>
        <taxon>Bacillati</taxon>
        <taxon>Bacillota</taxon>
        <taxon>Bacilli</taxon>
        <taxon>Bacillales</taxon>
        <taxon>Bacillaceae</taxon>
        <taxon>Bacillus</taxon>
        <taxon>Bacillus cereus group</taxon>
    </lineage>
</organism>
<evidence type="ECO:0000313" key="1">
    <source>
        <dbReference type="EMBL" id="PRT35344.1"/>
    </source>
</evidence>
<keyword evidence="2" id="KW-1185">Reference proteome</keyword>